<evidence type="ECO:0000313" key="7">
    <source>
        <dbReference type="EMBL" id="CAE2233355.1"/>
    </source>
</evidence>
<dbReference type="GO" id="GO:0005741">
    <property type="term" value="C:mitochondrial outer membrane"/>
    <property type="evidence" value="ECO:0007669"/>
    <property type="project" value="TreeGrafter"/>
</dbReference>
<evidence type="ECO:0008006" key="8">
    <source>
        <dbReference type="Google" id="ProtNLM"/>
    </source>
</evidence>
<proteinExistence type="inferred from homology"/>
<sequence>MRNFRVSDGEGQSSDPDDQLGLVPEGGHFLPKENEASDAVSKALDKLKPAMSKLTFGAFVGYCSGVAAKKVGKAVAAAIGFGFIALQGIAYTGYIDVDWQKVKDDAVKTIDTVSSLQGNKMERILLIATSALVPDPHPVGFCIFLALHEIMKLICNVGF</sequence>
<protein>
    <recommendedName>
        <fullName evidence="8">FUN14 domain-containing protein</fullName>
    </recommendedName>
</protein>
<dbReference type="PANTHER" id="PTHR21346">
    <property type="entry name" value="FUN14 DOMAIN CONTAINING"/>
    <property type="match status" value="1"/>
</dbReference>
<comment type="similarity">
    <text evidence="2">Belongs to the FUN14 family.</text>
</comment>
<name>A0A7S4IM08_9STRA</name>
<evidence type="ECO:0000256" key="3">
    <source>
        <dbReference type="ARBA" id="ARBA00022692"/>
    </source>
</evidence>
<keyword evidence="5" id="KW-0472">Membrane</keyword>
<organism evidence="7">
    <name type="scientific">Odontella aurita</name>
    <dbReference type="NCBI Taxonomy" id="265563"/>
    <lineage>
        <taxon>Eukaryota</taxon>
        <taxon>Sar</taxon>
        <taxon>Stramenopiles</taxon>
        <taxon>Ochrophyta</taxon>
        <taxon>Bacillariophyta</taxon>
        <taxon>Mediophyceae</taxon>
        <taxon>Biddulphiophycidae</taxon>
        <taxon>Eupodiscales</taxon>
        <taxon>Odontellaceae</taxon>
        <taxon>Odontella</taxon>
    </lineage>
</organism>
<accession>A0A7S4IM08</accession>
<keyword evidence="3" id="KW-0812">Transmembrane</keyword>
<dbReference type="GO" id="GO:0000422">
    <property type="term" value="P:autophagy of mitochondrion"/>
    <property type="evidence" value="ECO:0007669"/>
    <property type="project" value="TreeGrafter"/>
</dbReference>
<keyword evidence="4" id="KW-1133">Transmembrane helix</keyword>
<reference evidence="7" key="1">
    <citation type="submission" date="2021-01" db="EMBL/GenBank/DDBJ databases">
        <authorList>
            <person name="Corre E."/>
            <person name="Pelletier E."/>
            <person name="Niang G."/>
            <person name="Scheremetjew M."/>
            <person name="Finn R."/>
            <person name="Kale V."/>
            <person name="Holt S."/>
            <person name="Cochrane G."/>
            <person name="Meng A."/>
            <person name="Brown T."/>
            <person name="Cohen L."/>
        </authorList>
    </citation>
    <scope>NUCLEOTIDE SEQUENCE</scope>
    <source>
        <strain evidence="7">Isolate 1302-5</strain>
    </source>
</reference>
<gene>
    <name evidence="7" type="ORF">OAUR00152_LOCUS12841</name>
</gene>
<comment type="subcellular location">
    <subcellularLocation>
        <location evidence="1">Membrane</location>
    </subcellularLocation>
</comment>
<evidence type="ECO:0000256" key="6">
    <source>
        <dbReference type="SAM" id="MobiDB-lite"/>
    </source>
</evidence>
<dbReference type="EMBL" id="HBKQ01018906">
    <property type="protein sequence ID" value="CAE2233355.1"/>
    <property type="molecule type" value="Transcribed_RNA"/>
</dbReference>
<dbReference type="Pfam" id="PF04930">
    <property type="entry name" value="FUN14"/>
    <property type="match status" value="1"/>
</dbReference>
<evidence type="ECO:0000256" key="2">
    <source>
        <dbReference type="ARBA" id="ARBA00009160"/>
    </source>
</evidence>
<evidence type="ECO:0000256" key="1">
    <source>
        <dbReference type="ARBA" id="ARBA00004370"/>
    </source>
</evidence>
<dbReference type="AlphaFoldDB" id="A0A7S4IM08"/>
<evidence type="ECO:0000256" key="5">
    <source>
        <dbReference type="ARBA" id="ARBA00023136"/>
    </source>
</evidence>
<dbReference type="InterPro" id="IPR007014">
    <property type="entry name" value="FUN14"/>
</dbReference>
<dbReference type="PANTHER" id="PTHR21346:SF0">
    <property type="entry name" value="RE45833P"/>
    <property type="match status" value="1"/>
</dbReference>
<evidence type="ECO:0000256" key="4">
    <source>
        <dbReference type="ARBA" id="ARBA00022989"/>
    </source>
</evidence>
<feature type="region of interest" description="Disordered" evidence="6">
    <location>
        <begin position="1"/>
        <end position="26"/>
    </location>
</feature>